<name>A0A0V8RVL0_PYROC</name>
<comment type="pathway">
    <text evidence="1">Amino-acid biosynthesis; L-phenylalanine biosynthesis; phenylpyruvate from prephenate: step 1/1.</text>
</comment>
<dbReference type="PROSITE" id="PS51171">
    <property type="entry name" value="PREPHENATE_DEHYDR_3"/>
    <property type="match status" value="1"/>
</dbReference>
<dbReference type="InterPro" id="IPR002912">
    <property type="entry name" value="ACT_dom"/>
</dbReference>
<dbReference type="EMBL" id="LNTB01000001">
    <property type="protein sequence ID" value="KSW12081.1"/>
    <property type="molecule type" value="Genomic_DNA"/>
</dbReference>
<evidence type="ECO:0000256" key="7">
    <source>
        <dbReference type="ARBA" id="ARBA00047848"/>
    </source>
</evidence>
<dbReference type="GO" id="GO:0005737">
    <property type="term" value="C:cytoplasm"/>
    <property type="evidence" value="ECO:0007669"/>
    <property type="project" value="TreeGrafter"/>
</dbReference>
<evidence type="ECO:0000313" key="11">
    <source>
        <dbReference type="Proteomes" id="UP000053352"/>
    </source>
</evidence>
<evidence type="ECO:0000256" key="1">
    <source>
        <dbReference type="ARBA" id="ARBA00004741"/>
    </source>
</evidence>
<dbReference type="Pfam" id="PF00800">
    <property type="entry name" value="PDT"/>
    <property type="match status" value="1"/>
</dbReference>
<accession>A0A0V8RVL0</accession>
<evidence type="ECO:0000256" key="2">
    <source>
        <dbReference type="ARBA" id="ARBA00013147"/>
    </source>
</evidence>
<reference evidence="10 11" key="1">
    <citation type="submission" date="2015-11" db="EMBL/GenBank/DDBJ databases">
        <title>Genome sequence of Pyrodictium occultum PL-19, a marine hyperthermophilic archaeon isolated from Volcano, Italy.</title>
        <authorList>
            <person name="Utturkar S."/>
            <person name="Huber H."/>
            <person name="Leptihn S."/>
            <person name="Brown S."/>
            <person name="Stetter K.O."/>
            <person name="Podar M."/>
        </authorList>
    </citation>
    <scope>NUCLEOTIDE SEQUENCE [LARGE SCALE GENOMIC DNA]</scope>
    <source>
        <strain evidence="10 11">PL-19</strain>
    </source>
</reference>
<dbReference type="Proteomes" id="UP000053352">
    <property type="component" value="Unassembled WGS sequence"/>
</dbReference>
<dbReference type="SUPFAM" id="SSF53850">
    <property type="entry name" value="Periplasmic binding protein-like II"/>
    <property type="match status" value="1"/>
</dbReference>
<comment type="caution">
    <text evidence="10">The sequence shown here is derived from an EMBL/GenBank/DDBJ whole genome shotgun (WGS) entry which is preliminary data.</text>
</comment>
<comment type="catalytic activity">
    <reaction evidence="7">
        <text>prephenate + H(+) = 3-phenylpyruvate + CO2 + H2O</text>
        <dbReference type="Rhea" id="RHEA:21648"/>
        <dbReference type="ChEBI" id="CHEBI:15377"/>
        <dbReference type="ChEBI" id="CHEBI:15378"/>
        <dbReference type="ChEBI" id="CHEBI:16526"/>
        <dbReference type="ChEBI" id="CHEBI:18005"/>
        <dbReference type="ChEBI" id="CHEBI:29934"/>
        <dbReference type="EC" id="4.2.1.51"/>
    </reaction>
</comment>
<evidence type="ECO:0000259" key="9">
    <source>
        <dbReference type="PROSITE" id="PS51671"/>
    </source>
</evidence>
<dbReference type="GO" id="GO:0004664">
    <property type="term" value="F:prephenate dehydratase activity"/>
    <property type="evidence" value="ECO:0007669"/>
    <property type="project" value="UniProtKB-EC"/>
</dbReference>
<feature type="domain" description="ACT" evidence="9">
    <location>
        <begin position="190"/>
        <end position="267"/>
    </location>
</feature>
<dbReference type="PANTHER" id="PTHR21022">
    <property type="entry name" value="PREPHENATE DEHYDRATASE P PROTEIN"/>
    <property type="match status" value="1"/>
</dbReference>
<dbReference type="RefSeq" id="WP_058370761.1">
    <property type="nucleotide sequence ID" value="NZ_LNTB01000001.1"/>
</dbReference>
<keyword evidence="6" id="KW-0456">Lyase</keyword>
<evidence type="ECO:0000313" key="10">
    <source>
        <dbReference type="EMBL" id="KSW12081.1"/>
    </source>
</evidence>
<dbReference type="Gene3D" id="3.30.70.260">
    <property type="match status" value="1"/>
</dbReference>
<dbReference type="CDD" id="cd04905">
    <property type="entry name" value="ACT_CM-PDT"/>
    <property type="match status" value="1"/>
</dbReference>
<dbReference type="InterPro" id="IPR045865">
    <property type="entry name" value="ACT-like_dom_sf"/>
</dbReference>
<dbReference type="InterPro" id="IPR001086">
    <property type="entry name" value="Preph_deHydtase"/>
</dbReference>
<organism evidence="10 11">
    <name type="scientific">Pyrodictium occultum</name>
    <dbReference type="NCBI Taxonomy" id="2309"/>
    <lineage>
        <taxon>Archaea</taxon>
        <taxon>Thermoproteota</taxon>
        <taxon>Thermoprotei</taxon>
        <taxon>Desulfurococcales</taxon>
        <taxon>Pyrodictiaceae</taxon>
        <taxon>Pyrodictium</taxon>
    </lineage>
</organism>
<dbReference type="GO" id="GO:0009094">
    <property type="term" value="P:L-phenylalanine biosynthetic process"/>
    <property type="evidence" value="ECO:0007669"/>
    <property type="project" value="UniProtKB-KW"/>
</dbReference>
<dbReference type="STRING" id="2309.CF15_04705"/>
<dbReference type="SUPFAM" id="SSF55021">
    <property type="entry name" value="ACT-like"/>
    <property type="match status" value="1"/>
</dbReference>
<keyword evidence="11" id="KW-1185">Reference proteome</keyword>
<dbReference type="EC" id="4.2.1.51" evidence="2"/>
<feature type="domain" description="Prephenate dehydratase" evidence="8">
    <location>
        <begin position="11"/>
        <end position="179"/>
    </location>
</feature>
<evidence type="ECO:0000256" key="4">
    <source>
        <dbReference type="ARBA" id="ARBA00023141"/>
    </source>
</evidence>
<evidence type="ECO:0000256" key="6">
    <source>
        <dbReference type="ARBA" id="ARBA00023239"/>
    </source>
</evidence>
<dbReference type="PANTHER" id="PTHR21022:SF19">
    <property type="entry name" value="PREPHENATE DEHYDRATASE-RELATED"/>
    <property type="match status" value="1"/>
</dbReference>
<evidence type="ECO:0000256" key="3">
    <source>
        <dbReference type="ARBA" id="ARBA00022605"/>
    </source>
</evidence>
<evidence type="ECO:0000256" key="5">
    <source>
        <dbReference type="ARBA" id="ARBA00023222"/>
    </source>
</evidence>
<evidence type="ECO:0000259" key="8">
    <source>
        <dbReference type="PROSITE" id="PS51171"/>
    </source>
</evidence>
<keyword evidence="5" id="KW-0584">Phenylalanine biosynthesis</keyword>
<dbReference type="CDD" id="cd13630">
    <property type="entry name" value="PBP2_PDT_1"/>
    <property type="match status" value="1"/>
</dbReference>
<sequence>MVGPRWGAIVRVAFLGPEHSFTHMAAERLFPGAEYIACRSITEVFRAVEGYEADYGVVPVENSLEGPVGETLDNLASTMLHVYAALEARISLVLAGRRGAPRLYGHPHALREAARSLDRLAPGVERVAVSSTSEAARRAAEEGALCVCSHRAAAAHGLEVLAESVEDGPNYTRFIALAWRDQPERGERTSIITAVPDEPGSLYRLLEPFASHGVNLKMIYSRPIHGKPWHYNFYIDMEGSRLDERVAEALEEARERSLFLRVLGSYPVLRGP</sequence>
<dbReference type="Pfam" id="PF01842">
    <property type="entry name" value="ACT"/>
    <property type="match status" value="1"/>
</dbReference>
<proteinExistence type="predicted"/>
<keyword evidence="4" id="KW-0057">Aromatic amino acid biosynthesis</keyword>
<dbReference type="Gene3D" id="3.40.190.10">
    <property type="entry name" value="Periplasmic binding protein-like II"/>
    <property type="match status" value="2"/>
</dbReference>
<dbReference type="OrthoDB" id="8755at2157"/>
<dbReference type="AlphaFoldDB" id="A0A0V8RVL0"/>
<dbReference type="FunFam" id="3.30.70.260:FF:000012">
    <property type="entry name" value="Prephenate dehydratase"/>
    <property type="match status" value="1"/>
</dbReference>
<keyword evidence="3" id="KW-0028">Amino-acid biosynthesis</keyword>
<dbReference type="PROSITE" id="PS51671">
    <property type="entry name" value="ACT"/>
    <property type="match status" value="1"/>
</dbReference>
<protein>
    <recommendedName>
        <fullName evidence="2">prephenate dehydratase</fullName>
        <ecNumber evidence="2">4.2.1.51</ecNumber>
    </recommendedName>
</protein>
<gene>
    <name evidence="10" type="ORF">CF15_04705</name>
</gene>